<protein>
    <submittedName>
        <fullName evidence="6">Uncharacterized protein LOC114867396</fullName>
    </submittedName>
</protein>
<gene>
    <name evidence="6" type="primary">LOC114867396</name>
</gene>
<feature type="compositionally biased region" description="Basic and acidic residues" evidence="3">
    <location>
        <begin position="223"/>
        <end position="243"/>
    </location>
</feature>
<dbReference type="InterPro" id="IPR027417">
    <property type="entry name" value="P-loop_NTPase"/>
</dbReference>
<name>A0A6P7P6N2_BETSP</name>
<feature type="domain" description="NACHT" evidence="4">
    <location>
        <begin position="307"/>
        <end position="452"/>
    </location>
</feature>
<evidence type="ECO:0000256" key="2">
    <source>
        <dbReference type="ARBA" id="ARBA00022737"/>
    </source>
</evidence>
<feature type="compositionally biased region" description="Polar residues" evidence="3">
    <location>
        <begin position="138"/>
        <end position="147"/>
    </location>
</feature>
<feature type="compositionally biased region" description="Polar residues" evidence="3">
    <location>
        <begin position="68"/>
        <end position="77"/>
    </location>
</feature>
<dbReference type="GeneID" id="114867396"/>
<dbReference type="InterPro" id="IPR051261">
    <property type="entry name" value="NLR"/>
</dbReference>
<feature type="region of interest" description="Disordered" evidence="3">
    <location>
        <begin position="1"/>
        <end position="254"/>
    </location>
</feature>
<evidence type="ECO:0000313" key="5">
    <source>
        <dbReference type="Proteomes" id="UP000515150"/>
    </source>
</evidence>
<evidence type="ECO:0000256" key="3">
    <source>
        <dbReference type="SAM" id="MobiDB-lite"/>
    </source>
</evidence>
<dbReference type="AlphaFoldDB" id="A0A6P7P6N2"/>
<dbReference type="Gene3D" id="3.40.50.300">
    <property type="entry name" value="P-loop containing nucleotide triphosphate hydrolases"/>
    <property type="match status" value="2"/>
</dbReference>
<proteinExistence type="predicted"/>
<feature type="compositionally biased region" description="Polar residues" evidence="3">
    <location>
        <begin position="7"/>
        <end position="23"/>
    </location>
</feature>
<reference evidence="6" key="1">
    <citation type="submission" date="2025-08" db="UniProtKB">
        <authorList>
            <consortium name="RefSeq"/>
        </authorList>
    </citation>
    <scope>IDENTIFICATION</scope>
</reference>
<dbReference type="KEGG" id="bspl:114867396"/>
<sequence>MIIKTGSEANTSEEVAMATSSNDSLRRKRPVSSAASDVSLQSDRSKDDPLNFSKVPPTSLGKMRPASSAASDVSLQSDRSKDDPLNFSKVPPTSLGKMRPVSSAASDVSLQSDRSKDDPLNFSKVPPTSLGKMRPVSSAASDVSLQSDRSKDDPLNFSKVPPTSLGKMRPAPSAASDVSLQSDQSKDDPLSKEPPISQSESCPDFPAASNVSMESDQPIGDPSHSKEPASSDPKNQKSDKPEDYNVNSSRDSEKDAIRKLKEHMKNKLHKDFSKEETETELYEIKINKKDEVVKYNDIFTHSKQTVRTVLTKGVAGIGKTFQVKKFMLDWVNGYSNKNIHLIVSLTFSELDPEKVQSMEELLNSYFNTVQQGLWSSSSKCKLAFILDGLEQCKLPLDFENNKELTDLNEAASMDVLLTNLIKGTLLPSDHIWIISQPSGVDRIPSEFIQKTTECRETLKRRQKLVSDLRTRFLSEYTQVEDPDHPNHENTEHIIREHITDRDNAQTKRQPVKKTVKQVSDIFKDANGKKIRSVLTTGEADIGKTFQMNVFIKQWAESNSSFLGWVKNKVTRQKDGKELIFRLDFSELNLMEENTSLVGLLNDFFEETKKSIISDFAHVGLPSVMSFCFKMS</sequence>
<keyword evidence="5" id="KW-1185">Reference proteome</keyword>
<dbReference type="InterPro" id="IPR007111">
    <property type="entry name" value="NACHT_NTPase"/>
</dbReference>
<dbReference type="Pfam" id="PF05729">
    <property type="entry name" value="NACHT"/>
    <property type="match status" value="1"/>
</dbReference>
<evidence type="ECO:0000313" key="6">
    <source>
        <dbReference type="RefSeq" id="XP_029025863.3"/>
    </source>
</evidence>
<accession>A0A6P7P6N2</accession>
<evidence type="ECO:0000256" key="1">
    <source>
        <dbReference type="ARBA" id="ARBA00022614"/>
    </source>
</evidence>
<evidence type="ECO:0000259" key="4">
    <source>
        <dbReference type="Pfam" id="PF05729"/>
    </source>
</evidence>
<feature type="compositionally biased region" description="Polar residues" evidence="3">
    <location>
        <begin position="103"/>
        <end position="112"/>
    </location>
</feature>
<dbReference type="InParanoid" id="A0A6P7P6N2"/>
<keyword evidence="2" id="KW-0677">Repeat</keyword>
<dbReference type="PANTHER" id="PTHR24106">
    <property type="entry name" value="NACHT, LRR AND CARD DOMAINS-CONTAINING"/>
    <property type="match status" value="1"/>
</dbReference>
<dbReference type="Proteomes" id="UP000515150">
    <property type="component" value="Chromosome 12"/>
</dbReference>
<feature type="compositionally biased region" description="Polar residues" evidence="3">
    <location>
        <begin position="33"/>
        <end position="42"/>
    </location>
</feature>
<keyword evidence="1" id="KW-0433">Leucine-rich repeat</keyword>
<dbReference type="RefSeq" id="XP_029025863.3">
    <property type="nucleotide sequence ID" value="XM_029170030.3"/>
</dbReference>
<organism evidence="5 6">
    <name type="scientific">Betta splendens</name>
    <name type="common">Siamese fighting fish</name>
    <dbReference type="NCBI Taxonomy" id="158456"/>
    <lineage>
        <taxon>Eukaryota</taxon>
        <taxon>Metazoa</taxon>
        <taxon>Chordata</taxon>
        <taxon>Craniata</taxon>
        <taxon>Vertebrata</taxon>
        <taxon>Euteleostomi</taxon>
        <taxon>Actinopterygii</taxon>
        <taxon>Neopterygii</taxon>
        <taxon>Teleostei</taxon>
        <taxon>Neoteleostei</taxon>
        <taxon>Acanthomorphata</taxon>
        <taxon>Anabantaria</taxon>
        <taxon>Anabantiformes</taxon>
        <taxon>Anabantoidei</taxon>
        <taxon>Osphronemidae</taxon>
        <taxon>Betta</taxon>
    </lineage>
</organism>
<dbReference type="OrthoDB" id="120976at2759"/>